<dbReference type="GO" id="GO:0015074">
    <property type="term" value="P:DNA integration"/>
    <property type="evidence" value="ECO:0007669"/>
    <property type="project" value="InterPro"/>
</dbReference>
<evidence type="ECO:0000256" key="2">
    <source>
        <dbReference type="ARBA" id="ARBA00023125"/>
    </source>
</evidence>
<protein>
    <submittedName>
        <fullName evidence="6">Phage integrase family protein</fullName>
    </submittedName>
</protein>
<comment type="similarity">
    <text evidence="1">Belongs to the 'phage' integrase family.</text>
</comment>
<dbReference type="Gene3D" id="1.10.443.10">
    <property type="entry name" value="Intergrase catalytic core"/>
    <property type="match status" value="1"/>
</dbReference>
<gene>
    <name evidence="5" type="ORF">SAMN04488598_1689</name>
    <name evidence="6" type="ORF">SAMN04515652_1537</name>
</gene>
<dbReference type="PANTHER" id="PTHR30349:SF41">
    <property type="entry name" value="INTEGRASE_RECOMBINASE PROTEIN MJ0367-RELATED"/>
    <property type="match status" value="1"/>
</dbReference>
<sequence length="204" mass="23997">MKNTVTYLKPKEQDKILQIPNPEYPTGLRNKLIMKILLDTGIKSNELINLKWENIYPSDKIKIETDNRINDRLTNKISEDSIKLLNDWKQKQKAELEERNIDDNPEYIFTTLKGKKISNAYLRQMLYRMKDKSHLEKEVNPSVLRNTFAIELYKKTKDVNLIKEKLGLDDISSVSKYINTVKMEDEDEVNIPVFKGLNGQFFKN</sequence>
<dbReference type="Proteomes" id="UP000198612">
    <property type="component" value="Unassembled WGS sequence"/>
</dbReference>
<evidence type="ECO:0000313" key="6">
    <source>
        <dbReference type="EMBL" id="SET25973.1"/>
    </source>
</evidence>
<evidence type="ECO:0000313" key="5">
    <source>
        <dbReference type="EMBL" id="SDG24067.1"/>
    </source>
</evidence>
<dbReference type="InterPro" id="IPR050090">
    <property type="entry name" value="Tyrosine_recombinase_XerCD"/>
</dbReference>
<keyword evidence="8" id="KW-1185">Reference proteome</keyword>
<dbReference type="AlphaFoldDB" id="A0A1I0D1D6"/>
<keyword evidence="2" id="KW-0238">DNA-binding</keyword>
<dbReference type="PANTHER" id="PTHR30349">
    <property type="entry name" value="PHAGE INTEGRASE-RELATED"/>
    <property type="match status" value="1"/>
</dbReference>
<dbReference type="RefSeq" id="WP_176760100.1">
    <property type="nucleotide sequence ID" value="NZ_FNBJ01000068.1"/>
</dbReference>
<keyword evidence="3" id="KW-0233">DNA recombination</keyword>
<dbReference type="Proteomes" id="UP000199519">
    <property type="component" value="Unassembled WGS sequence"/>
</dbReference>
<dbReference type="EMBL" id="FOHG01000053">
    <property type="protein sequence ID" value="SET25973.1"/>
    <property type="molecule type" value="Genomic_DNA"/>
</dbReference>
<dbReference type="PROSITE" id="PS51898">
    <property type="entry name" value="TYR_RECOMBINASE"/>
    <property type="match status" value="1"/>
</dbReference>
<dbReference type="InterPro" id="IPR011010">
    <property type="entry name" value="DNA_brk_join_enz"/>
</dbReference>
<dbReference type="SUPFAM" id="SSF56349">
    <property type="entry name" value="DNA breaking-rejoining enzymes"/>
    <property type="match status" value="1"/>
</dbReference>
<accession>A0A1I0D1D6</accession>
<feature type="domain" description="Tyr recombinase" evidence="4">
    <location>
        <begin position="3"/>
        <end position="191"/>
    </location>
</feature>
<dbReference type="InterPro" id="IPR002104">
    <property type="entry name" value="Integrase_catalytic"/>
</dbReference>
<evidence type="ECO:0000259" key="4">
    <source>
        <dbReference type="PROSITE" id="PS51898"/>
    </source>
</evidence>
<evidence type="ECO:0000256" key="3">
    <source>
        <dbReference type="ARBA" id="ARBA00023172"/>
    </source>
</evidence>
<dbReference type="GO" id="GO:0006310">
    <property type="term" value="P:DNA recombination"/>
    <property type="evidence" value="ECO:0007669"/>
    <property type="project" value="UniProtKB-KW"/>
</dbReference>
<evidence type="ECO:0000313" key="8">
    <source>
        <dbReference type="Proteomes" id="UP000199519"/>
    </source>
</evidence>
<evidence type="ECO:0000256" key="1">
    <source>
        <dbReference type="ARBA" id="ARBA00008857"/>
    </source>
</evidence>
<name>A0A1I0D1D6_9FIRM</name>
<reference evidence="7 8" key="1">
    <citation type="submission" date="2016-10" db="EMBL/GenBank/DDBJ databases">
        <authorList>
            <person name="Varghese N."/>
            <person name="Submissions S."/>
        </authorList>
    </citation>
    <scope>NUCLEOTIDE SEQUENCE [LARGE SCALE GENOMIC DNA]</scope>
    <source>
        <strain evidence="5 8">WG2</strain>
        <strain evidence="6 7">WG5</strain>
    </source>
</reference>
<dbReference type="CDD" id="cd00397">
    <property type="entry name" value="DNA_BRE_C"/>
    <property type="match status" value="1"/>
</dbReference>
<dbReference type="Pfam" id="PF00589">
    <property type="entry name" value="Phage_integrase"/>
    <property type="match status" value="1"/>
</dbReference>
<organism evidence="6 7">
    <name type="scientific">Halanaerobium congolense</name>
    <dbReference type="NCBI Taxonomy" id="54121"/>
    <lineage>
        <taxon>Bacteria</taxon>
        <taxon>Bacillati</taxon>
        <taxon>Bacillota</taxon>
        <taxon>Clostridia</taxon>
        <taxon>Halanaerobiales</taxon>
        <taxon>Halanaerobiaceae</taxon>
        <taxon>Halanaerobium</taxon>
    </lineage>
</organism>
<dbReference type="EMBL" id="FNBJ01000068">
    <property type="protein sequence ID" value="SDG24067.1"/>
    <property type="molecule type" value="Genomic_DNA"/>
</dbReference>
<dbReference type="InterPro" id="IPR013762">
    <property type="entry name" value="Integrase-like_cat_sf"/>
</dbReference>
<evidence type="ECO:0000313" key="7">
    <source>
        <dbReference type="Proteomes" id="UP000198612"/>
    </source>
</evidence>
<dbReference type="GO" id="GO:0003677">
    <property type="term" value="F:DNA binding"/>
    <property type="evidence" value="ECO:0007669"/>
    <property type="project" value="UniProtKB-KW"/>
</dbReference>
<proteinExistence type="inferred from homology"/>